<dbReference type="AlphaFoldDB" id="A0A7R6SSD3"/>
<keyword evidence="1" id="KW-0472">Membrane</keyword>
<evidence type="ECO:0000313" key="3">
    <source>
        <dbReference type="Proteomes" id="UP000595663"/>
    </source>
</evidence>
<dbReference type="Proteomes" id="UP000595663">
    <property type="component" value="Chromosome"/>
</dbReference>
<feature type="transmembrane region" description="Helical" evidence="1">
    <location>
        <begin position="6"/>
        <end position="29"/>
    </location>
</feature>
<dbReference type="Pfam" id="PF03334">
    <property type="entry name" value="PhaG_MnhG_YufB"/>
    <property type="match status" value="1"/>
</dbReference>
<dbReference type="RefSeq" id="WP_019621734.1">
    <property type="nucleotide sequence ID" value="NZ_AP014545.1"/>
</dbReference>
<dbReference type="NCBIfam" id="TIGR01300">
    <property type="entry name" value="CPA3_mnhG_phaG"/>
    <property type="match status" value="1"/>
</dbReference>
<gene>
    <name evidence="2" type="primary">mnhG</name>
    <name evidence="2" type="ORF">AMJAP_1530</name>
</gene>
<protein>
    <submittedName>
        <fullName evidence="2">Multicomponent Na+:H+ antiporter subunit G</fullName>
    </submittedName>
</protein>
<organism evidence="2 3">
    <name type="scientific">Amphritea japonica ATCC BAA-1530</name>
    <dbReference type="NCBI Taxonomy" id="1278309"/>
    <lineage>
        <taxon>Bacteria</taxon>
        <taxon>Pseudomonadati</taxon>
        <taxon>Pseudomonadota</taxon>
        <taxon>Gammaproteobacteria</taxon>
        <taxon>Oceanospirillales</taxon>
        <taxon>Oceanospirillaceae</taxon>
        <taxon>Amphritea</taxon>
    </lineage>
</organism>
<dbReference type="PANTHER" id="PTHR34703:SF1">
    <property type="entry name" value="ANTIPORTER SUBUNIT MNHG2-RELATED"/>
    <property type="match status" value="1"/>
</dbReference>
<dbReference type="EMBL" id="AP014545">
    <property type="protein sequence ID" value="BBB26125.1"/>
    <property type="molecule type" value="Genomic_DNA"/>
</dbReference>
<evidence type="ECO:0000256" key="1">
    <source>
        <dbReference type="SAM" id="Phobius"/>
    </source>
</evidence>
<keyword evidence="1" id="KW-0812">Transmembrane</keyword>
<dbReference type="InterPro" id="IPR005133">
    <property type="entry name" value="PhaG_MnhG_YufB"/>
</dbReference>
<proteinExistence type="predicted"/>
<keyword evidence="3" id="KW-1185">Reference proteome</keyword>
<accession>A0A7R6SSD3</accession>
<dbReference type="KEGG" id="ajp:AMJAP_1530"/>
<keyword evidence="1" id="KW-1133">Transmembrane helix</keyword>
<feature type="transmembrane region" description="Helical" evidence="1">
    <location>
        <begin position="67"/>
        <end position="86"/>
    </location>
</feature>
<dbReference type="GO" id="GO:0015385">
    <property type="term" value="F:sodium:proton antiporter activity"/>
    <property type="evidence" value="ECO:0007669"/>
    <property type="project" value="TreeGrafter"/>
</dbReference>
<reference evidence="2 3" key="1">
    <citation type="journal article" date="2008" name="Int. J. Syst. Evol. Microbiol.">
        <title>Amphritea japonica sp. nov. and Amphritea balenae sp. nov., isolated from the sediment adjacent to sperm whale carcasses off Kagoshima, Japan.</title>
        <authorList>
            <person name="Miyazaki M."/>
            <person name="Nogi Y."/>
            <person name="Fujiwara Y."/>
            <person name="Kawato M."/>
            <person name="Nagahama T."/>
            <person name="Kubokawa K."/>
            <person name="Horikoshi K."/>
        </authorList>
    </citation>
    <scope>NUCLEOTIDE SEQUENCE [LARGE SCALE GENOMIC DNA]</scope>
    <source>
        <strain evidence="2 3">ATCC BAA-1530</strain>
    </source>
</reference>
<name>A0A7R6SSD3_9GAMM</name>
<sequence length="110" mass="11708">MDFLDIVSSILLLAGVFFGLSGAVGLFRFPDFFTRIHAASVTDSIAAILIIGGLLLQTSFDLNTAKLVFILLFLMVTSPTASHALAKSARHGGLLTLAETNPQDKQESAK</sequence>
<dbReference type="PANTHER" id="PTHR34703">
    <property type="entry name" value="ANTIPORTER SUBUNIT MNHG2-RELATED"/>
    <property type="match status" value="1"/>
</dbReference>
<feature type="transmembrane region" description="Helical" evidence="1">
    <location>
        <begin position="36"/>
        <end position="55"/>
    </location>
</feature>
<dbReference type="OrthoDB" id="9813804at2"/>
<evidence type="ECO:0000313" key="2">
    <source>
        <dbReference type="EMBL" id="BBB26125.1"/>
    </source>
</evidence>